<dbReference type="InterPro" id="IPR015797">
    <property type="entry name" value="NUDIX_hydrolase-like_dom_sf"/>
</dbReference>
<evidence type="ECO:0000313" key="2">
    <source>
        <dbReference type="EMBL" id="MCQ4333582.1"/>
    </source>
</evidence>
<gene>
    <name evidence="2" type="ORF">KM295_08860</name>
</gene>
<organism evidence="2 3">
    <name type="scientific">Natronomonas aquatica</name>
    <dbReference type="NCBI Taxonomy" id="2841590"/>
    <lineage>
        <taxon>Archaea</taxon>
        <taxon>Methanobacteriati</taxon>
        <taxon>Methanobacteriota</taxon>
        <taxon>Stenosarchaea group</taxon>
        <taxon>Halobacteria</taxon>
        <taxon>Halobacteriales</taxon>
        <taxon>Natronomonadaceae</taxon>
        <taxon>Natronomonas</taxon>
    </lineage>
</organism>
<proteinExistence type="predicted"/>
<dbReference type="SUPFAM" id="SSF55811">
    <property type="entry name" value="Nudix"/>
    <property type="match status" value="1"/>
</dbReference>
<dbReference type="AlphaFoldDB" id="A0A9R1CTN2"/>
<keyword evidence="3" id="KW-1185">Reference proteome</keyword>
<dbReference type="Gene3D" id="3.90.79.10">
    <property type="entry name" value="Nucleoside Triphosphate Pyrophosphohydrolase"/>
    <property type="match status" value="1"/>
</dbReference>
<accession>A0A9R1CTN2</accession>
<comment type="caution">
    <text evidence="2">The sequence shown here is derived from an EMBL/GenBank/DDBJ whole genome shotgun (WGS) entry which is preliminary data.</text>
</comment>
<dbReference type="Pfam" id="PF00293">
    <property type="entry name" value="NUDIX"/>
    <property type="match status" value="1"/>
</dbReference>
<dbReference type="Proteomes" id="UP001139494">
    <property type="component" value="Unassembled WGS sequence"/>
</dbReference>
<name>A0A9R1CTN2_9EURY</name>
<dbReference type="InterPro" id="IPR000086">
    <property type="entry name" value="NUDIX_hydrolase_dom"/>
</dbReference>
<protein>
    <submittedName>
        <fullName evidence="2">NUDIX domain-containing protein</fullName>
    </submittedName>
</protein>
<dbReference type="EMBL" id="JAHLKM010000010">
    <property type="protein sequence ID" value="MCQ4333582.1"/>
    <property type="molecule type" value="Genomic_DNA"/>
</dbReference>
<evidence type="ECO:0000259" key="1">
    <source>
        <dbReference type="Pfam" id="PF00293"/>
    </source>
</evidence>
<feature type="domain" description="Nudix hydrolase" evidence="1">
    <location>
        <begin position="53"/>
        <end position="160"/>
    </location>
</feature>
<dbReference type="RefSeq" id="WP_256029608.1">
    <property type="nucleotide sequence ID" value="NZ_JAHLKM010000010.1"/>
</dbReference>
<reference evidence="2" key="1">
    <citation type="journal article" date="2023" name="Front. Microbiol.">
        <title>Genomic-based phylogenetic and metabolic analyses of the genus Natronomonas, and description of Natronomonas aquatica sp. nov.</title>
        <authorList>
            <person name="Garcia-Roldan A."/>
            <person name="Duran-Viseras A."/>
            <person name="de la Haba R.R."/>
            <person name="Corral P."/>
            <person name="Sanchez-Porro C."/>
            <person name="Ventosa A."/>
        </authorList>
    </citation>
    <scope>NUCLEOTIDE SEQUENCE</scope>
    <source>
        <strain evidence="2">F2-12</strain>
    </source>
</reference>
<sequence length="172" mass="18871">MSVELRRHVSGLVSDFAAEYGEIDLIGRRIDCSAETHERLSETFETFGVVGGAGIRVTEGEKVLLVSYEAADGWIDPGDSRRPGESYTECARRGVREATGIEAAITDIAQIHLLLIDDPTGRDPIPNPYVSFRGTYESGTVRPGPDVASVRWTDEPPEELLYEELAEHPLLA</sequence>
<evidence type="ECO:0000313" key="3">
    <source>
        <dbReference type="Proteomes" id="UP001139494"/>
    </source>
</evidence>